<comment type="caution">
    <text evidence="4">The sequence shown here is derived from an EMBL/GenBank/DDBJ whole genome shotgun (WGS) entry which is preliminary data.</text>
</comment>
<dbReference type="PANTHER" id="PTHR30290">
    <property type="entry name" value="PERIPLASMIC BINDING COMPONENT OF ABC TRANSPORTER"/>
    <property type="match status" value="1"/>
</dbReference>
<dbReference type="Gene3D" id="3.40.190.10">
    <property type="entry name" value="Periplasmic binding protein-like II"/>
    <property type="match status" value="1"/>
</dbReference>
<evidence type="ECO:0000313" key="4">
    <source>
        <dbReference type="EMBL" id="GAA5105016.1"/>
    </source>
</evidence>
<feature type="domain" description="Solute-binding protein family 5" evidence="3">
    <location>
        <begin position="57"/>
        <end position="390"/>
    </location>
</feature>
<evidence type="ECO:0000256" key="1">
    <source>
        <dbReference type="ARBA" id="ARBA00005695"/>
    </source>
</evidence>
<gene>
    <name evidence="4" type="ORF">GCM10023211_03390</name>
</gene>
<dbReference type="PIRSF" id="PIRSF002741">
    <property type="entry name" value="MppA"/>
    <property type="match status" value="1"/>
</dbReference>
<protein>
    <submittedName>
        <fullName evidence="4">ABC transporter substrate-binding protein</fullName>
    </submittedName>
</protein>
<dbReference type="SUPFAM" id="SSF53850">
    <property type="entry name" value="Periplasmic binding protein-like II"/>
    <property type="match status" value="1"/>
</dbReference>
<name>A0ABP9N4P9_9GAMM</name>
<proteinExistence type="inferred from homology"/>
<reference evidence="5" key="1">
    <citation type="journal article" date="2019" name="Int. J. Syst. Evol. Microbiol.">
        <title>The Global Catalogue of Microorganisms (GCM) 10K type strain sequencing project: providing services to taxonomists for standard genome sequencing and annotation.</title>
        <authorList>
            <consortium name="The Broad Institute Genomics Platform"/>
            <consortium name="The Broad Institute Genome Sequencing Center for Infectious Disease"/>
            <person name="Wu L."/>
            <person name="Ma J."/>
        </authorList>
    </citation>
    <scope>NUCLEOTIDE SEQUENCE [LARGE SCALE GENOMIC DNA]</scope>
    <source>
        <strain evidence="5">JCM 18050</strain>
    </source>
</reference>
<organism evidence="4 5">
    <name type="scientific">Orbus sasakiae</name>
    <dbReference type="NCBI Taxonomy" id="1078475"/>
    <lineage>
        <taxon>Bacteria</taxon>
        <taxon>Pseudomonadati</taxon>
        <taxon>Pseudomonadota</taxon>
        <taxon>Gammaproteobacteria</taxon>
        <taxon>Orbales</taxon>
        <taxon>Orbaceae</taxon>
        <taxon>Orbus</taxon>
    </lineage>
</organism>
<evidence type="ECO:0000256" key="2">
    <source>
        <dbReference type="ARBA" id="ARBA00022729"/>
    </source>
</evidence>
<comment type="similarity">
    <text evidence="1">Belongs to the bacterial solute-binding protein 5 family.</text>
</comment>
<dbReference type="InterPro" id="IPR039424">
    <property type="entry name" value="SBP_5"/>
</dbReference>
<evidence type="ECO:0000259" key="3">
    <source>
        <dbReference type="Pfam" id="PF00496"/>
    </source>
</evidence>
<accession>A0ABP9N4P9</accession>
<dbReference type="Pfam" id="PF00496">
    <property type="entry name" value="SBP_bac_5"/>
    <property type="match status" value="1"/>
</dbReference>
<dbReference type="Gene3D" id="3.10.105.10">
    <property type="entry name" value="Dipeptide-binding Protein, Domain 3"/>
    <property type="match status" value="1"/>
</dbReference>
<dbReference type="PANTHER" id="PTHR30290:SF38">
    <property type="entry name" value="D,D-DIPEPTIDE-BINDING PERIPLASMIC PROTEIN DDPA-RELATED"/>
    <property type="match status" value="1"/>
</dbReference>
<sequence length="507" mass="58331">MLLVSYHSYAAGTFVYCSDASPKSLNPHIVTDSTSFDASAIPIYNRLVELNSDSYDIMPSLAEAWQVSADGMRYTFYLRDDVKWHSNHDFRPTRHFNADDVIFSFMRQIDVHNPYYAISDGQFPGFNYTGLNRIIKEIEKIDGHTVVVHLTEPSANFLVAMTMPFASILSAQYAEMMLKAGTPEKMDTHPIGTGPFSYVHYQKDSRILYRVNNSYFGQKAKFDRLVFIILPDPTMRYAKLQKGECHAMAYPNVDDVKRAQQDSRLEVQHFASINPRFIAFNLDHAPLDNIAIRQALNLSVNKQAIVDSILQDSVKTASGISVAGIPSQYIDEIDDLYDPLRAETLLKKEGDDHNLSIQLAIPKNLDQDGLNMVSRIQSEWENIGIRTQRVTFEPDSILTERADAMLFYPQKSDNAFNLTMRDCQRTNMPFSYWCEPYYVNLLQKIQRETDKQRRIEYYQEFQQAVQQQLPLLPLVDLQYYVILRKEVKGYMIESAGLHNFNHVSIEK</sequence>
<dbReference type="InterPro" id="IPR030678">
    <property type="entry name" value="Peptide/Ni-bd"/>
</dbReference>
<dbReference type="InterPro" id="IPR000914">
    <property type="entry name" value="SBP_5_dom"/>
</dbReference>
<dbReference type="Proteomes" id="UP001500171">
    <property type="component" value="Unassembled WGS sequence"/>
</dbReference>
<dbReference type="EMBL" id="BAABHY010000001">
    <property type="protein sequence ID" value="GAA5105016.1"/>
    <property type="molecule type" value="Genomic_DNA"/>
</dbReference>
<keyword evidence="5" id="KW-1185">Reference proteome</keyword>
<dbReference type="Gene3D" id="3.90.76.10">
    <property type="entry name" value="Dipeptide-binding Protein, Domain 1"/>
    <property type="match status" value="1"/>
</dbReference>
<dbReference type="RefSeq" id="WP_345488083.1">
    <property type="nucleotide sequence ID" value="NZ_BAABHY010000001.1"/>
</dbReference>
<keyword evidence="2" id="KW-0732">Signal</keyword>
<evidence type="ECO:0000313" key="5">
    <source>
        <dbReference type="Proteomes" id="UP001500171"/>
    </source>
</evidence>